<comment type="similarity">
    <text evidence="1 4">Belongs to the short-chain dehydrogenases/reductases (SDR) family.</text>
</comment>
<dbReference type="InterPro" id="IPR002347">
    <property type="entry name" value="SDR_fam"/>
</dbReference>
<dbReference type="OrthoDB" id="9876299at2759"/>
<evidence type="ECO:0000256" key="2">
    <source>
        <dbReference type="ARBA" id="ARBA00022857"/>
    </source>
</evidence>
<dbReference type="InterPro" id="IPR051468">
    <property type="entry name" value="Fungal_SecMetab_SDRs"/>
</dbReference>
<accession>R7STP6</accession>
<dbReference type="PANTHER" id="PTHR43544:SF7">
    <property type="entry name" value="NADB-LER2"/>
    <property type="match status" value="1"/>
</dbReference>
<evidence type="ECO:0000256" key="3">
    <source>
        <dbReference type="ARBA" id="ARBA00023002"/>
    </source>
</evidence>
<dbReference type="SUPFAM" id="SSF51735">
    <property type="entry name" value="NAD(P)-binding Rossmann-fold domains"/>
    <property type="match status" value="1"/>
</dbReference>
<reference evidence="5 6" key="1">
    <citation type="journal article" date="2012" name="Science">
        <title>The Paleozoic origin of enzymatic lignin decomposition reconstructed from 31 fungal genomes.</title>
        <authorList>
            <person name="Floudas D."/>
            <person name="Binder M."/>
            <person name="Riley R."/>
            <person name="Barry K."/>
            <person name="Blanchette R.A."/>
            <person name="Henrissat B."/>
            <person name="Martinez A.T."/>
            <person name="Otillar R."/>
            <person name="Spatafora J.W."/>
            <person name="Yadav J.S."/>
            <person name="Aerts A."/>
            <person name="Benoit I."/>
            <person name="Boyd A."/>
            <person name="Carlson A."/>
            <person name="Copeland A."/>
            <person name="Coutinho P.M."/>
            <person name="de Vries R.P."/>
            <person name="Ferreira P."/>
            <person name="Findley K."/>
            <person name="Foster B."/>
            <person name="Gaskell J."/>
            <person name="Glotzer D."/>
            <person name="Gorecki P."/>
            <person name="Heitman J."/>
            <person name="Hesse C."/>
            <person name="Hori C."/>
            <person name="Igarashi K."/>
            <person name="Jurgens J.A."/>
            <person name="Kallen N."/>
            <person name="Kersten P."/>
            <person name="Kohler A."/>
            <person name="Kuees U."/>
            <person name="Kumar T.K.A."/>
            <person name="Kuo A."/>
            <person name="LaButti K."/>
            <person name="Larrondo L.F."/>
            <person name="Lindquist E."/>
            <person name="Ling A."/>
            <person name="Lombard V."/>
            <person name="Lucas S."/>
            <person name="Lundell T."/>
            <person name="Martin R."/>
            <person name="McLaughlin D.J."/>
            <person name="Morgenstern I."/>
            <person name="Morin E."/>
            <person name="Murat C."/>
            <person name="Nagy L.G."/>
            <person name="Nolan M."/>
            <person name="Ohm R.A."/>
            <person name="Patyshakuliyeva A."/>
            <person name="Rokas A."/>
            <person name="Ruiz-Duenas F.J."/>
            <person name="Sabat G."/>
            <person name="Salamov A."/>
            <person name="Samejima M."/>
            <person name="Schmutz J."/>
            <person name="Slot J.C."/>
            <person name="St John F."/>
            <person name="Stenlid J."/>
            <person name="Sun H."/>
            <person name="Sun S."/>
            <person name="Syed K."/>
            <person name="Tsang A."/>
            <person name="Wiebenga A."/>
            <person name="Young D."/>
            <person name="Pisabarro A."/>
            <person name="Eastwood D.C."/>
            <person name="Martin F."/>
            <person name="Cullen D."/>
            <person name="Grigoriev I.V."/>
            <person name="Hibbett D.S."/>
        </authorList>
    </citation>
    <scope>NUCLEOTIDE SEQUENCE [LARGE SCALE GENOMIC DNA]</scope>
    <source>
        <strain evidence="5 6">LYAD-421 SS1</strain>
    </source>
</reference>
<dbReference type="GO" id="GO:0005737">
    <property type="term" value="C:cytoplasm"/>
    <property type="evidence" value="ECO:0007669"/>
    <property type="project" value="TreeGrafter"/>
</dbReference>
<dbReference type="InterPro" id="IPR036291">
    <property type="entry name" value="NAD(P)-bd_dom_sf"/>
</dbReference>
<dbReference type="PRINTS" id="PR00080">
    <property type="entry name" value="SDRFAMILY"/>
</dbReference>
<dbReference type="CDD" id="cd05325">
    <property type="entry name" value="carb_red_sniffer_like_SDR_c"/>
    <property type="match status" value="1"/>
</dbReference>
<evidence type="ECO:0000256" key="1">
    <source>
        <dbReference type="ARBA" id="ARBA00006484"/>
    </source>
</evidence>
<evidence type="ECO:0000313" key="5">
    <source>
        <dbReference type="EMBL" id="EJF58352.1"/>
    </source>
</evidence>
<dbReference type="HOGENOM" id="CLU_010194_9_1_1"/>
<keyword evidence="2" id="KW-0521">NADP</keyword>
<evidence type="ECO:0000313" key="6">
    <source>
        <dbReference type="Proteomes" id="UP000053319"/>
    </source>
</evidence>
<dbReference type="EMBL" id="JH719436">
    <property type="protein sequence ID" value="EJF58352.1"/>
    <property type="molecule type" value="Genomic_DNA"/>
</dbReference>
<name>R7STP6_DICSQ</name>
<keyword evidence="3" id="KW-0560">Oxidoreductase</keyword>
<gene>
    <name evidence="5" type="ORF">DICSQDRAFT_182599</name>
</gene>
<dbReference type="RefSeq" id="XP_007368887.1">
    <property type="nucleotide sequence ID" value="XM_007368825.1"/>
</dbReference>
<proteinExistence type="inferred from homology"/>
<protein>
    <submittedName>
        <fullName evidence="5">NAD(P)-binding protein</fullName>
    </submittedName>
</protein>
<organism evidence="5 6">
    <name type="scientific">Dichomitus squalens (strain LYAD-421)</name>
    <name type="common">Western red white-rot fungus</name>
    <dbReference type="NCBI Taxonomy" id="732165"/>
    <lineage>
        <taxon>Eukaryota</taxon>
        <taxon>Fungi</taxon>
        <taxon>Dikarya</taxon>
        <taxon>Basidiomycota</taxon>
        <taxon>Agaricomycotina</taxon>
        <taxon>Agaricomycetes</taxon>
        <taxon>Polyporales</taxon>
        <taxon>Polyporaceae</taxon>
        <taxon>Dichomitus</taxon>
    </lineage>
</organism>
<dbReference type="AlphaFoldDB" id="R7STP6"/>
<dbReference type="PRINTS" id="PR00081">
    <property type="entry name" value="GDHRDH"/>
</dbReference>
<dbReference type="Pfam" id="PF00106">
    <property type="entry name" value="adh_short"/>
    <property type="match status" value="1"/>
</dbReference>
<dbReference type="KEGG" id="dsq:DICSQDRAFT_182599"/>
<dbReference type="OMA" id="WISAQAY"/>
<dbReference type="GeneID" id="18841196"/>
<dbReference type="Proteomes" id="UP000053319">
    <property type="component" value="Unassembled WGS sequence"/>
</dbReference>
<dbReference type="GO" id="GO:0016491">
    <property type="term" value="F:oxidoreductase activity"/>
    <property type="evidence" value="ECO:0007669"/>
    <property type="project" value="UniProtKB-KW"/>
</dbReference>
<dbReference type="PANTHER" id="PTHR43544">
    <property type="entry name" value="SHORT-CHAIN DEHYDROGENASE/REDUCTASE"/>
    <property type="match status" value="1"/>
</dbReference>
<evidence type="ECO:0000256" key="4">
    <source>
        <dbReference type="RuleBase" id="RU000363"/>
    </source>
</evidence>
<sequence>MTETNTWLITGANRGIGLELTRQLLTIPTNIVVATCRNPNGATELRALKDVAQGTLHIVLIDVSSEGSIKNSVSTVQTALGEGGIDVLCNNAAIIERDDAPSNVNPEVFLRTMQVNVVGPMLLYQVYLPLLEKGKKKTVINVSSTLASIGLNHGVKSTSYSISKAALNMLTYKMTKDRPEFIAIALDPGWVKTDMGGEGAQLETEFCASHLIKLITSLKNEDSGKFFTYAGNSVPCDPHHVSFCRHGAVYVRKNYTVSKYPEDSELKSKVYLLEHFERHIAVRLYEDHNYTFEYI</sequence>
<dbReference type="Gene3D" id="3.40.50.720">
    <property type="entry name" value="NAD(P)-binding Rossmann-like Domain"/>
    <property type="match status" value="1"/>
</dbReference>